<dbReference type="OrthoDB" id="9814215at2"/>
<feature type="transmembrane region" description="Helical" evidence="1">
    <location>
        <begin position="16"/>
        <end position="35"/>
    </location>
</feature>
<protein>
    <submittedName>
        <fullName evidence="2">5-carboxymethyl-2-hydroxymuconate isomerase</fullName>
    </submittedName>
</protein>
<gene>
    <name evidence="2" type="ORF">LHGZ1_1347</name>
</gene>
<evidence type="ECO:0000313" key="2">
    <source>
        <dbReference type="EMBL" id="ASJ24178.1"/>
    </source>
</evidence>
<dbReference type="InterPro" id="IPR004220">
    <property type="entry name" value="5-COMe_2-OHmuconate_Isoase"/>
</dbReference>
<organism evidence="2 3">
    <name type="scientific">Laribacter hongkongensis</name>
    <dbReference type="NCBI Taxonomy" id="168471"/>
    <lineage>
        <taxon>Bacteria</taxon>
        <taxon>Pseudomonadati</taxon>
        <taxon>Pseudomonadota</taxon>
        <taxon>Betaproteobacteria</taxon>
        <taxon>Neisseriales</taxon>
        <taxon>Aquaspirillaceae</taxon>
        <taxon>Laribacter</taxon>
    </lineage>
</organism>
<name>A0A248LHG4_9NEIS</name>
<dbReference type="PANTHER" id="PTHR37950:SF1">
    <property type="entry name" value="4-HYDROXYPHENYLACETATE CATABOLISM PROTEIN"/>
    <property type="match status" value="1"/>
</dbReference>
<dbReference type="RefSeq" id="WP_088861921.1">
    <property type="nucleotide sequence ID" value="NZ_JAJAXG010000016.1"/>
</dbReference>
<dbReference type="InterPro" id="IPR014347">
    <property type="entry name" value="Tautomerase/MIF_sf"/>
</dbReference>
<keyword evidence="1" id="KW-0812">Transmembrane</keyword>
<dbReference type="Proteomes" id="UP000197424">
    <property type="component" value="Chromosome"/>
</dbReference>
<reference evidence="3" key="1">
    <citation type="submission" date="2017-06" db="EMBL/GenBank/DDBJ databases">
        <title>Whole genome sequence of Laribacter hongkongensis LHGZ1.</title>
        <authorList>
            <person name="Chen D."/>
            <person name="Wu H."/>
            <person name="Chen J."/>
        </authorList>
    </citation>
    <scope>NUCLEOTIDE SEQUENCE [LARGE SCALE GENOMIC DNA]</scope>
    <source>
        <strain evidence="3">LHGZ1</strain>
    </source>
</reference>
<accession>A0A248LHG4</accession>
<dbReference type="PANTHER" id="PTHR37950">
    <property type="entry name" value="4-HYDROXYPHENYLACETATE CATABOLISM PROTEIN"/>
    <property type="match status" value="1"/>
</dbReference>
<sequence length="120" mass="12635">MPHCTLEYSANLTDFAAGRMLAALNAGLLASGLFAEADIKSRAIRLEQFAVGVVPAPRAFVHLTLSVLSGRSADERAALARQALAVLEADCIAPAGTELQLSVDVAEMERATYAKAVRHA</sequence>
<dbReference type="EMBL" id="CP022115">
    <property type="protein sequence ID" value="ASJ24178.1"/>
    <property type="molecule type" value="Genomic_DNA"/>
</dbReference>
<keyword evidence="1" id="KW-0472">Membrane</keyword>
<dbReference type="SUPFAM" id="SSF55331">
    <property type="entry name" value="Tautomerase/MIF"/>
    <property type="match status" value="1"/>
</dbReference>
<keyword evidence="2" id="KW-0413">Isomerase</keyword>
<dbReference type="Gene3D" id="3.30.429.10">
    <property type="entry name" value="Macrophage Migration Inhibitory Factor"/>
    <property type="match status" value="1"/>
</dbReference>
<dbReference type="Pfam" id="PF02962">
    <property type="entry name" value="CHMI"/>
    <property type="match status" value="1"/>
</dbReference>
<evidence type="ECO:0000256" key="1">
    <source>
        <dbReference type="SAM" id="Phobius"/>
    </source>
</evidence>
<evidence type="ECO:0000313" key="3">
    <source>
        <dbReference type="Proteomes" id="UP000197424"/>
    </source>
</evidence>
<dbReference type="GO" id="GO:0008704">
    <property type="term" value="F:5-carboxymethyl-2-hydroxymuconate delta-isomerase activity"/>
    <property type="evidence" value="ECO:0007669"/>
    <property type="project" value="InterPro"/>
</dbReference>
<keyword evidence="1" id="KW-1133">Transmembrane helix</keyword>
<proteinExistence type="predicted"/>
<dbReference type="AlphaFoldDB" id="A0A248LHG4"/>